<organism evidence="1 4">
    <name type="scientific">Aspergillus niger</name>
    <dbReference type="NCBI Taxonomy" id="5061"/>
    <lineage>
        <taxon>Eukaryota</taxon>
        <taxon>Fungi</taxon>
        <taxon>Dikarya</taxon>
        <taxon>Ascomycota</taxon>
        <taxon>Pezizomycotina</taxon>
        <taxon>Eurotiomycetes</taxon>
        <taxon>Eurotiomycetidae</taxon>
        <taxon>Eurotiales</taxon>
        <taxon>Aspergillaceae</taxon>
        <taxon>Aspergillus</taxon>
        <taxon>Aspergillus subgen. Circumdati</taxon>
    </lineage>
</organism>
<accession>A0A254UBC5</accession>
<dbReference type="VEuPathDB" id="FungiDB:ASPNIDRAFT2_1183123"/>
<reference evidence="3" key="1">
    <citation type="submission" date="2018-10" db="EMBL/GenBank/DDBJ databases">
        <title>FDA dAtabase for Regulatory Grade micrObial Sequences (FDA-ARGOS): Supporting development and validation of Infectious Disease Dx tests.</title>
        <authorList>
            <person name="Kerrigan L."/>
            <person name="Tallon L."/>
            <person name="Sadzewicz L."/>
            <person name="Sengamalay N."/>
            <person name="Ott S."/>
            <person name="Godinez A."/>
            <person name="Nagaraj S."/>
            <person name="Vavikolanu K."/>
            <person name="Nadendla S."/>
            <person name="George J."/>
            <person name="Sichtig H."/>
        </authorList>
    </citation>
    <scope>NUCLEOTIDE SEQUENCE [LARGE SCALE GENOMIC DNA]</scope>
    <source>
        <strain evidence="3">FDAARGOS_311</strain>
    </source>
</reference>
<comment type="caution">
    <text evidence="1">The sequence shown here is derived from an EMBL/GenBank/DDBJ whole genome shotgun (WGS) entry which is preliminary data.</text>
</comment>
<evidence type="ECO:0000313" key="2">
    <source>
        <dbReference type="EMBL" id="TPR06222.1"/>
    </source>
</evidence>
<dbReference type="Proteomes" id="UP000197666">
    <property type="component" value="Unassembled WGS sequence"/>
</dbReference>
<evidence type="ECO:0000313" key="4">
    <source>
        <dbReference type="Proteomes" id="UP001144191"/>
    </source>
</evidence>
<dbReference type="EMBL" id="BRPB01000118">
    <property type="protein sequence ID" value="GLA55020.1"/>
    <property type="molecule type" value="Genomic_DNA"/>
</dbReference>
<evidence type="ECO:0000313" key="1">
    <source>
        <dbReference type="EMBL" id="GLA55020.1"/>
    </source>
</evidence>
<evidence type="ECO:0000313" key="3">
    <source>
        <dbReference type="Proteomes" id="UP000197666"/>
    </source>
</evidence>
<gene>
    <name evidence="1" type="ORF">AnigIFM63604_001333</name>
    <name evidence="2" type="ORF">CAN33_0020335</name>
</gene>
<dbReference type="AlphaFoldDB" id="A0A254UBC5"/>
<name>A0A254UBC5_ASPNG</name>
<proteinExistence type="predicted"/>
<dbReference type="Proteomes" id="UP001144191">
    <property type="component" value="Unassembled WGS sequence"/>
</dbReference>
<reference evidence="1" key="3">
    <citation type="submission" date="2022-07" db="EMBL/GenBank/DDBJ databases">
        <title>Taxonomy of Aspergillus series Nigri: significant species reduction supported by multi-species coalescent approaches.</title>
        <authorList>
            <person name="Bian C."/>
            <person name="Kusuya Y."/>
            <person name="Sklenar F."/>
            <person name="D'hooge E."/>
            <person name="Yaguchi T."/>
            <person name="Takahashi H."/>
            <person name="Hubka V."/>
        </authorList>
    </citation>
    <scope>NUCLEOTIDE SEQUENCE</scope>
    <source>
        <strain evidence="1">IFM 63604</strain>
    </source>
</reference>
<sequence>MTAPTRSDNALPDGFSVTTVTLDLTPAQFKKFKHSRSDVPGTEEYWATPPTTILWLGWGHPDNSYYWGKGWEGIERKYVGTLLRAFKNMRAKFPGLQPLHGVIAMGTHLRLYREKLATGNAAEDEELAVEQFWFNERNIFDDYNDCGIVKQWMLSVPLNFKPDTRLDPDIRELYAWDPISIESLGMAWLDSDESD</sequence>
<dbReference type="VEuPathDB" id="FungiDB:ATCC64974_35980"/>
<reference evidence="2" key="2">
    <citation type="submission" date="2019-02" db="EMBL/GenBank/DDBJ databases">
        <title>FDA dAtabase for Regulatory Grade micrObial Sequences (FDA-ARGOS): Supporting development and validation of Infectious Disease Dx tests.</title>
        <authorList>
            <person name="Kerrigan L."/>
            <person name="Tallon L.J."/>
            <person name="Sadzewicz L."/>
            <person name="Sengamalay N."/>
            <person name="Ott S."/>
            <person name="Godinez A."/>
            <person name="Nagaraj S."/>
            <person name="Vavikolanu K."/>
            <person name="Vyas G."/>
            <person name="Nadendla S."/>
            <person name="Aluvathingal J."/>
            <person name="Sichtig H."/>
        </authorList>
    </citation>
    <scope>NUCLEOTIDE SEQUENCE</scope>
    <source>
        <strain evidence="2">FDAARGOS_311</strain>
    </source>
</reference>
<dbReference type="EMBL" id="NKJJ02000010">
    <property type="protein sequence ID" value="TPR06222.1"/>
    <property type="molecule type" value="Genomic_DNA"/>
</dbReference>
<protein>
    <submittedName>
        <fullName evidence="1">Uncharacterized protein</fullName>
    </submittedName>
</protein>